<feature type="region of interest" description="Disordered" evidence="1">
    <location>
        <begin position="1"/>
        <end position="25"/>
    </location>
</feature>
<reference evidence="2 3" key="1">
    <citation type="submission" date="2016-10" db="EMBL/GenBank/DDBJ databases">
        <title>The genome sequence of Colletotrichum fioriniae PJ7.</title>
        <authorList>
            <person name="Baroncelli R."/>
        </authorList>
    </citation>
    <scope>NUCLEOTIDE SEQUENCE [LARGE SCALE GENOMIC DNA]</scope>
    <source>
        <strain evidence="2 3">Tom-12</strain>
    </source>
</reference>
<dbReference type="RefSeq" id="XP_060372191.1">
    <property type="nucleotide sequence ID" value="XM_060533232.1"/>
</dbReference>
<protein>
    <submittedName>
        <fullName evidence="2">Uncharacterized protein</fullName>
    </submittedName>
</protein>
<sequence>MRGEQTVRAGRLPAPSPTTSLGGEGAIGRIKHQEAIAILFGRPIVLAVINALEAWCPSPVAPIDVSGEDDGKLLLHGLVSHASGARSPLREKNGSGDSRPPGARALERRRRVPRRRASRMHESLQEIQWYETGGSRKLAVCT</sequence>
<feature type="region of interest" description="Disordered" evidence="1">
    <location>
        <begin position="84"/>
        <end position="119"/>
    </location>
</feature>
<dbReference type="GeneID" id="85417470"/>
<organism evidence="2 3">
    <name type="scientific">Colletotrichum tamarilloi</name>
    <dbReference type="NCBI Taxonomy" id="1209934"/>
    <lineage>
        <taxon>Eukaryota</taxon>
        <taxon>Fungi</taxon>
        <taxon>Dikarya</taxon>
        <taxon>Ascomycota</taxon>
        <taxon>Pezizomycotina</taxon>
        <taxon>Sordariomycetes</taxon>
        <taxon>Hypocreomycetidae</taxon>
        <taxon>Glomerellales</taxon>
        <taxon>Glomerellaceae</taxon>
        <taxon>Colletotrichum</taxon>
        <taxon>Colletotrichum acutatum species complex</taxon>
    </lineage>
</organism>
<proteinExistence type="predicted"/>
<evidence type="ECO:0000313" key="2">
    <source>
        <dbReference type="EMBL" id="KAK1453043.1"/>
    </source>
</evidence>
<evidence type="ECO:0000313" key="3">
    <source>
        <dbReference type="Proteomes" id="UP001227543"/>
    </source>
</evidence>
<name>A0ABQ9QG73_9PEZI</name>
<gene>
    <name evidence="2" type="ORF">CTAM01_17244</name>
</gene>
<keyword evidence="3" id="KW-1185">Reference proteome</keyword>
<comment type="caution">
    <text evidence="2">The sequence shown here is derived from an EMBL/GenBank/DDBJ whole genome shotgun (WGS) entry which is preliminary data.</text>
</comment>
<evidence type="ECO:0000256" key="1">
    <source>
        <dbReference type="SAM" id="MobiDB-lite"/>
    </source>
</evidence>
<dbReference type="Proteomes" id="UP001227543">
    <property type="component" value="Unassembled WGS sequence"/>
</dbReference>
<feature type="compositionally biased region" description="Basic residues" evidence="1">
    <location>
        <begin position="107"/>
        <end position="118"/>
    </location>
</feature>
<accession>A0ABQ9QG73</accession>
<dbReference type="EMBL" id="MLFU01000437">
    <property type="protein sequence ID" value="KAK1453043.1"/>
    <property type="molecule type" value="Genomic_DNA"/>
</dbReference>